<dbReference type="InterPro" id="IPR007341">
    <property type="entry name" value="Transgly_assoc"/>
</dbReference>
<proteinExistence type="inferred from homology"/>
<keyword evidence="4 7" id="KW-0812">Transmembrane</keyword>
<evidence type="ECO:0000256" key="4">
    <source>
        <dbReference type="ARBA" id="ARBA00022692"/>
    </source>
</evidence>
<dbReference type="PANTHER" id="PTHR33884:SF3">
    <property type="entry name" value="UPF0410 PROTEIN YMGE"/>
    <property type="match status" value="1"/>
</dbReference>
<protein>
    <submittedName>
        <fullName evidence="8">GlsB/YeaQ/YmgE family stress response membrane protein</fullName>
    </submittedName>
</protein>
<dbReference type="Pfam" id="PF04226">
    <property type="entry name" value="Transgly_assoc"/>
    <property type="match status" value="1"/>
</dbReference>
<evidence type="ECO:0000256" key="6">
    <source>
        <dbReference type="ARBA" id="ARBA00023136"/>
    </source>
</evidence>
<organism evidence="8 9">
    <name type="scientific">Nakamurella leprariae</name>
    <dbReference type="NCBI Taxonomy" id="2803911"/>
    <lineage>
        <taxon>Bacteria</taxon>
        <taxon>Bacillati</taxon>
        <taxon>Actinomycetota</taxon>
        <taxon>Actinomycetes</taxon>
        <taxon>Nakamurellales</taxon>
        <taxon>Nakamurellaceae</taxon>
        <taxon>Nakamurella</taxon>
    </lineage>
</organism>
<dbReference type="PANTHER" id="PTHR33884">
    <property type="entry name" value="UPF0410 PROTEIN YMGE"/>
    <property type="match status" value="1"/>
</dbReference>
<keyword evidence="9" id="KW-1185">Reference proteome</keyword>
<feature type="transmembrane region" description="Helical" evidence="7">
    <location>
        <begin position="29"/>
        <end position="49"/>
    </location>
</feature>
<evidence type="ECO:0000313" key="9">
    <source>
        <dbReference type="Proteomes" id="UP000663792"/>
    </source>
</evidence>
<feature type="transmembrane region" description="Helical" evidence="7">
    <location>
        <begin position="61"/>
        <end position="81"/>
    </location>
</feature>
<dbReference type="EMBL" id="JAERWK010000006">
    <property type="protein sequence ID" value="MBM9466496.1"/>
    <property type="molecule type" value="Genomic_DNA"/>
</dbReference>
<gene>
    <name evidence="8" type="ORF">JL106_04270</name>
</gene>
<accession>A0A939BYD6</accession>
<evidence type="ECO:0000256" key="7">
    <source>
        <dbReference type="SAM" id="Phobius"/>
    </source>
</evidence>
<comment type="subcellular location">
    <subcellularLocation>
        <location evidence="1">Cell membrane</location>
        <topology evidence="1">Multi-pass membrane protein</topology>
    </subcellularLocation>
</comment>
<keyword evidence="6 7" id="KW-0472">Membrane</keyword>
<keyword evidence="3" id="KW-1003">Cell membrane</keyword>
<evidence type="ECO:0000256" key="1">
    <source>
        <dbReference type="ARBA" id="ARBA00004651"/>
    </source>
</evidence>
<evidence type="ECO:0000256" key="2">
    <source>
        <dbReference type="ARBA" id="ARBA00011006"/>
    </source>
</evidence>
<sequence length="89" mass="9632">MSWIGWIVFGALAGWVASLVVRDGRPRGCITNMLTGILGAVLAGFIYQAATGEPWDFGWDWASFGVAVLGALVLLLIISLVTRRPNSRR</sequence>
<dbReference type="GO" id="GO:0005886">
    <property type="term" value="C:plasma membrane"/>
    <property type="evidence" value="ECO:0007669"/>
    <property type="project" value="UniProtKB-SubCell"/>
</dbReference>
<reference evidence="8" key="1">
    <citation type="submission" date="2021-01" db="EMBL/GenBank/DDBJ databases">
        <title>YIM 132084 draft genome.</title>
        <authorList>
            <person name="An D."/>
        </authorList>
    </citation>
    <scope>NUCLEOTIDE SEQUENCE</scope>
    <source>
        <strain evidence="8">YIM 132084</strain>
    </source>
</reference>
<feature type="transmembrane region" description="Helical" evidence="7">
    <location>
        <begin position="6"/>
        <end position="22"/>
    </location>
</feature>
<evidence type="ECO:0000256" key="5">
    <source>
        <dbReference type="ARBA" id="ARBA00022989"/>
    </source>
</evidence>
<dbReference type="Proteomes" id="UP000663792">
    <property type="component" value="Unassembled WGS sequence"/>
</dbReference>
<evidence type="ECO:0000256" key="3">
    <source>
        <dbReference type="ARBA" id="ARBA00022475"/>
    </source>
</evidence>
<comment type="similarity">
    <text evidence="2">Belongs to the UPF0410 family.</text>
</comment>
<name>A0A939BYD6_9ACTN</name>
<dbReference type="AlphaFoldDB" id="A0A939BYD6"/>
<evidence type="ECO:0000313" key="8">
    <source>
        <dbReference type="EMBL" id="MBM9466496.1"/>
    </source>
</evidence>
<comment type="caution">
    <text evidence="8">The sequence shown here is derived from an EMBL/GenBank/DDBJ whole genome shotgun (WGS) entry which is preliminary data.</text>
</comment>
<dbReference type="RefSeq" id="WP_205259464.1">
    <property type="nucleotide sequence ID" value="NZ_JAERWK010000006.1"/>
</dbReference>
<keyword evidence="5 7" id="KW-1133">Transmembrane helix</keyword>